<comment type="caution">
    <text evidence="1">The sequence shown here is derived from an EMBL/GenBank/DDBJ whole genome shotgun (WGS) entry which is preliminary data.</text>
</comment>
<protein>
    <submittedName>
        <fullName evidence="1">Uncharacterized protein</fullName>
    </submittedName>
</protein>
<evidence type="ECO:0000313" key="1">
    <source>
        <dbReference type="EMBL" id="KMS76525.1"/>
    </source>
</evidence>
<dbReference type="RefSeq" id="WP_048579787.1">
    <property type="nucleotide sequence ID" value="NZ_LFNT01000003.1"/>
</dbReference>
<proteinExistence type="predicted"/>
<dbReference type="EMBL" id="LFNT01000003">
    <property type="protein sequence ID" value="KMS76525.1"/>
    <property type="molecule type" value="Genomic_DNA"/>
</dbReference>
<sequence>MQQTRPGSFLELYRAALSLRGRFRGDETFAWLHFRKGELAFRKGGLECRVNLSGQPMPLPTAAPVLLESGPVMDGMLAPDTAICDGRGELLMPPPSSFGGARPIH</sequence>
<organism evidence="1 2">
    <name type="scientific">Streptomyces viridochromogenes</name>
    <dbReference type="NCBI Taxonomy" id="1938"/>
    <lineage>
        <taxon>Bacteria</taxon>
        <taxon>Bacillati</taxon>
        <taxon>Actinomycetota</taxon>
        <taxon>Actinomycetes</taxon>
        <taxon>Kitasatosporales</taxon>
        <taxon>Streptomycetaceae</taxon>
        <taxon>Streptomyces</taxon>
    </lineage>
</organism>
<reference evidence="1 2" key="1">
    <citation type="submission" date="2015-06" db="EMBL/GenBank/DDBJ databases">
        <authorList>
            <person name="Ju K.-S."/>
            <person name="Doroghazi J.R."/>
            <person name="Metcalf W.W."/>
        </authorList>
    </citation>
    <scope>NUCLEOTIDE SEQUENCE [LARGE SCALE GENOMIC DNA]</scope>
    <source>
        <strain evidence="1 2">NRRL 3414</strain>
    </source>
</reference>
<dbReference type="AlphaFoldDB" id="A0A0J8CF12"/>
<gene>
    <name evidence="1" type="ORF">ACM01_04885</name>
</gene>
<dbReference type="PATRIC" id="fig|1938.3.peg.4889"/>
<evidence type="ECO:0000313" key="2">
    <source>
        <dbReference type="Proteomes" id="UP000037432"/>
    </source>
</evidence>
<accession>A0A0J8CF12</accession>
<dbReference type="Proteomes" id="UP000037432">
    <property type="component" value="Unassembled WGS sequence"/>
</dbReference>
<name>A0A0J8CF12_STRVR</name>